<sequence>MSYLFFFKIITIILLTWNDKCYRDECISYKTLELKKNNDLSRDISTYRILAKHVEQNKLKNTNLKNKIPHNYEKYKLDNREDHLSTYVHLKQGSSNDLDAYMNEYKKRYSKRKGLYKMYCFYEQKIFKSIDKIHKHLENMNSTKGIFKKILYNKYGFRILLLCLFPLIGIIIRVLDEYGVGEKIKGCSEPGHTGGNKECYYSILYKIEEVVPLSYICVASLSIYFIIFFSAGIYILKKIIKYNNLKNGKCKKKFME</sequence>
<keyword evidence="1" id="KW-0472">Membrane</keyword>
<feature type="transmembrane region" description="Helical" evidence="1">
    <location>
        <begin position="155"/>
        <end position="175"/>
    </location>
</feature>
<dbReference type="InterPro" id="IPR022139">
    <property type="entry name" value="Fam-L/Fam-M-like_plasmodium"/>
</dbReference>
<dbReference type="Proteomes" id="UP000220605">
    <property type="component" value="Chromosome 1"/>
</dbReference>
<organism evidence="3 4">
    <name type="scientific">Plasmodium vivax</name>
    <name type="common">malaria parasite P. vivax</name>
    <dbReference type="NCBI Taxonomy" id="5855"/>
    <lineage>
        <taxon>Eukaryota</taxon>
        <taxon>Sar</taxon>
        <taxon>Alveolata</taxon>
        <taxon>Apicomplexa</taxon>
        <taxon>Aconoidasida</taxon>
        <taxon>Haemosporida</taxon>
        <taxon>Plasmodiidae</taxon>
        <taxon>Plasmodium</taxon>
        <taxon>Plasmodium (Plasmodium)</taxon>
    </lineage>
</organism>
<dbReference type="AlphaFoldDB" id="A0A564ZQ46"/>
<evidence type="ECO:0000256" key="1">
    <source>
        <dbReference type="SAM" id="Phobius"/>
    </source>
</evidence>
<evidence type="ECO:0000313" key="4">
    <source>
        <dbReference type="Proteomes" id="UP000220605"/>
    </source>
</evidence>
<feature type="signal peptide" evidence="2">
    <location>
        <begin position="1"/>
        <end position="23"/>
    </location>
</feature>
<reference evidence="4" key="1">
    <citation type="submission" date="2016-07" db="EMBL/GenBank/DDBJ databases">
        <authorList>
            <consortium name="Pathogen Informatics"/>
        </authorList>
    </citation>
    <scope>NUCLEOTIDE SEQUENCE [LARGE SCALE GENOMIC DNA]</scope>
</reference>
<keyword evidence="2" id="KW-0732">Signal</keyword>
<dbReference type="EMBL" id="LT635612">
    <property type="protein sequence ID" value="VUZ93030.1"/>
    <property type="molecule type" value="Genomic_DNA"/>
</dbReference>
<name>A0A564ZQ46_PLAVI</name>
<dbReference type="VEuPathDB" id="PlasmoDB:PVPAM_010012000"/>
<dbReference type="Pfam" id="PF12420">
    <property type="entry name" value="DUF3671"/>
    <property type="match status" value="1"/>
</dbReference>
<dbReference type="VEuPathDB" id="PlasmoDB:PVW1_010005200"/>
<keyword evidence="1" id="KW-1133">Transmembrane helix</keyword>
<keyword evidence="1" id="KW-0812">Transmembrane</keyword>
<dbReference type="VEuPathDB" id="PlasmoDB:PVP01_0100900"/>
<gene>
    <name evidence="3" type="ORF">PVP01_0100900</name>
</gene>
<evidence type="ECO:0000313" key="3">
    <source>
        <dbReference type="EMBL" id="VUZ93030.1"/>
    </source>
</evidence>
<feature type="chain" id="PRO_5022001017" evidence="2">
    <location>
        <begin position="24"/>
        <end position="256"/>
    </location>
</feature>
<proteinExistence type="predicted"/>
<evidence type="ECO:0000256" key="2">
    <source>
        <dbReference type="SAM" id="SignalP"/>
    </source>
</evidence>
<protein>
    <submittedName>
        <fullName evidence="3">Uncharacterized protein</fullName>
    </submittedName>
</protein>
<accession>A0A564ZQ46</accession>
<feature type="transmembrane region" description="Helical" evidence="1">
    <location>
        <begin position="213"/>
        <end position="236"/>
    </location>
</feature>